<dbReference type="AlphaFoldDB" id="A0A839VH15"/>
<name>A0A839VH15_9GAMM</name>
<dbReference type="InterPro" id="IPR037062">
    <property type="entry name" value="Malic_N_dom_sf"/>
</dbReference>
<protein>
    <submittedName>
        <fullName evidence="6">Malic enzyme</fullName>
    </submittedName>
</protein>
<reference evidence="6 7" key="1">
    <citation type="submission" date="2020-08" db="EMBL/GenBank/DDBJ databases">
        <title>Genomic Encyclopedia of Type Strains, Phase III (KMG-III): the genomes of soil and plant-associated and newly described type strains.</title>
        <authorList>
            <person name="Whitman W."/>
        </authorList>
    </citation>
    <scope>NUCLEOTIDE SEQUENCE [LARGE SCALE GENOMIC DNA]</scope>
    <source>
        <strain evidence="6 7">CECT 7282</strain>
    </source>
</reference>
<proteinExistence type="predicted"/>
<dbReference type="InterPro" id="IPR036291">
    <property type="entry name" value="NAD(P)-bd_dom_sf"/>
</dbReference>
<keyword evidence="3" id="KW-0479">Metal-binding</keyword>
<sequence>MADDLRDSALKYHRFPRPGKLAIHAIKPMASQRDLSLAYSPGVAAACEEIERDPLQAAEYTARGNLVAVVSNGTAVLGLGAIGALASKPVMEGKAVLFKKFADVDVFDIEIEERDPDKLIEIVAGLEATFGGINLEDIKAPECFEIERRLRERMKIPVFHDDQHGTAIVSAAALLNGLRVVDKQLADIHLVCNGAGSAALACLDLAVSLGVRQDNILVCD</sequence>
<dbReference type="InterPro" id="IPR015884">
    <property type="entry name" value="Malic_enzyme_CS"/>
</dbReference>
<dbReference type="InterPro" id="IPR046346">
    <property type="entry name" value="Aminoacid_DH-like_N_sf"/>
</dbReference>
<dbReference type="Gene3D" id="3.40.50.720">
    <property type="entry name" value="NAD(P)-binding Rossmann-like Domain"/>
    <property type="match status" value="1"/>
</dbReference>
<dbReference type="PANTHER" id="PTHR43237:SF4">
    <property type="entry name" value="NADP-DEPENDENT MALIC ENZYME"/>
    <property type="match status" value="1"/>
</dbReference>
<dbReference type="Gene3D" id="3.40.50.10380">
    <property type="entry name" value="Malic enzyme, N-terminal domain"/>
    <property type="match status" value="1"/>
</dbReference>
<dbReference type="PROSITE" id="PS00331">
    <property type="entry name" value="MALIC_ENZYMES"/>
    <property type="match status" value="1"/>
</dbReference>
<dbReference type="SUPFAM" id="SSF51735">
    <property type="entry name" value="NAD(P)-binding Rossmann-fold domains"/>
    <property type="match status" value="1"/>
</dbReference>
<dbReference type="SMART" id="SM01274">
    <property type="entry name" value="malic"/>
    <property type="match status" value="1"/>
</dbReference>
<evidence type="ECO:0000259" key="5">
    <source>
        <dbReference type="SMART" id="SM01274"/>
    </source>
</evidence>
<dbReference type="InterPro" id="IPR051674">
    <property type="entry name" value="Malate_Decarboxylase"/>
</dbReference>
<dbReference type="FunFam" id="3.40.50.10380:FF:000003">
    <property type="entry name" value="NADP-dependent malic enzyme"/>
    <property type="match status" value="1"/>
</dbReference>
<dbReference type="Proteomes" id="UP000547614">
    <property type="component" value="Unassembled WGS sequence"/>
</dbReference>
<dbReference type="EMBL" id="JACHXP010000042">
    <property type="protein sequence ID" value="MBB3192599.1"/>
    <property type="molecule type" value="Genomic_DNA"/>
</dbReference>
<dbReference type="GO" id="GO:0004470">
    <property type="term" value="F:malic enzyme activity"/>
    <property type="evidence" value="ECO:0007669"/>
    <property type="project" value="InterPro"/>
</dbReference>
<dbReference type="SUPFAM" id="SSF53223">
    <property type="entry name" value="Aminoacid dehydrogenase-like, N-terminal domain"/>
    <property type="match status" value="1"/>
</dbReference>
<evidence type="ECO:0000313" key="7">
    <source>
        <dbReference type="Proteomes" id="UP000547614"/>
    </source>
</evidence>
<dbReference type="InterPro" id="IPR012301">
    <property type="entry name" value="Malic_N_dom"/>
</dbReference>
<evidence type="ECO:0000256" key="1">
    <source>
        <dbReference type="ARBA" id="ARBA00001936"/>
    </source>
</evidence>
<evidence type="ECO:0000256" key="3">
    <source>
        <dbReference type="ARBA" id="ARBA00022723"/>
    </source>
</evidence>
<feature type="domain" description="Malic enzyme N-terminal" evidence="5">
    <location>
        <begin position="18"/>
        <end position="151"/>
    </location>
</feature>
<comment type="cofactor">
    <cofactor evidence="1">
        <name>Mn(2+)</name>
        <dbReference type="ChEBI" id="CHEBI:29035"/>
    </cofactor>
</comment>
<evidence type="ECO:0000256" key="2">
    <source>
        <dbReference type="ARBA" id="ARBA00001946"/>
    </source>
</evidence>
<dbReference type="InterPro" id="IPR012302">
    <property type="entry name" value="Malic_NAD-bd"/>
</dbReference>
<keyword evidence="4" id="KW-0560">Oxidoreductase</keyword>
<dbReference type="GO" id="GO:0046872">
    <property type="term" value="F:metal ion binding"/>
    <property type="evidence" value="ECO:0007669"/>
    <property type="project" value="UniProtKB-KW"/>
</dbReference>
<dbReference type="Pfam" id="PF00390">
    <property type="entry name" value="malic"/>
    <property type="match status" value="2"/>
</dbReference>
<comment type="caution">
    <text evidence="6">The sequence shown here is derived from an EMBL/GenBank/DDBJ whole genome shotgun (WGS) entry which is preliminary data.</text>
</comment>
<dbReference type="GO" id="GO:0051287">
    <property type="term" value="F:NAD binding"/>
    <property type="evidence" value="ECO:0007669"/>
    <property type="project" value="InterPro"/>
</dbReference>
<evidence type="ECO:0000256" key="4">
    <source>
        <dbReference type="ARBA" id="ARBA00023002"/>
    </source>
</evidence>
<comment type="cofactor">
    <cofactor evidence="2">
        <name>Mg(2+)</name>
        <dbReference type="ChEBI" id="CHEBI:18420"/>
    </cofactor>
</comment>
<keyword evidence="7" id="KW-1185">Reference proteome</keyword>
<dbReference type="RefSeq" id="WP_281376096.1">
    <property type="nucleotide sequence ID" value="NZ_JACHXP010000042.1"/>
</dbReference>
<organism evidence="6 7">
    <name type="scientific">Halomonas cerina</name>
    <dbReference type="NCBI Taxonomy" id="447424"/>
    <lineage>
        <taxon>Bacteria</taxon>
        <taxon>Pseudomonadati</taxon>
        <taxon>Pseudomonadota</taxon>
        <taxon>Gammaproteobacteria</taxon>
        <taxon>Oceanospirillales</taxon>
        <taxon>Halomonadaceae</taxon>
        <taxon>Halomonas</taxon>
    </lineage>
</organism>
<dbReference type="GO" id="GO:0016616">
    <property type="term" value="F:oxidoreductase activity, acting on the CH-OH group of donors, NAD or NADP as acceptor"/>
    <property type="evidence" value="ECO:0007669"/>
    <property type="project" value="InterPro"/>
</dbReference>
<accession>A0A839VH15</accession>
<gene>
    <name evidence="6" type="ORF">FHR94_003898</name>
</gene>
<dbReference type="Pfam" id="PF03949">
    <property type="entry name" value="Malic_M"/>
    <property type="match status" value="1"/>
</dbReference>
<feature type="non-terminal residue" evidence="6">
    <location>
        <position position="220"/>
    </location>
</feature>
<dbReference type="PANTHER" id="PTHR43237">
    <property type="entry name" value="NADP-DEPENDENT MALIC ENZYME"/>
    <property type="match status" value="1"/>
</dbReference>
<evidence type="ECO:0000313" key="6">
    <source>
        <dbReference type="EMBL" id="MBB3192599.1"/>
    </source>
</evidence>